<dbReference type="InterPro" id="IPR031165">
    <property type="entry name" value="GNAT_YJDJ"/>
</dbReference>
<dbReference type="SUPFAM" id="SSF55729">
    <property type="entry name" value="Acyl-CoA N-acyltransferases (Nat)"/>
    <property type="match status" value="1"/>
</dbReference>
<dbReference type="AlphaFoldDB" id="A0A844HPL6"/>
<dbReference type="Gene3D" id="3.40.630.30">
    <property type="match status" value="1"/>
</dbReference>
<dbReference type="GO" id="GO:0016740">
    <property type="term" value="F:transferase activity"/>
    <property type="evidence" value="ECO:0007669"/>
    <property type="project" value="UniProtKB-KW"/>
</dbReference>
<protein>
    <submittedName>
        <fullName evidence="2">N-acetyltransferase</fullName>
    </submittedName>
</protein>
<organism evidence="2 3">
    <name type="scientific">Paracoccus litorisediminis</name>
    <dbReference type="NCBI Taxonomy" id="2006130"/>
    <lineage>
        <taxon>Bacteria</taxon>
        <taxon>Pseudomonadati</taxon>
        <taxon>Pseudomonadota</taxon>
        <taxon>Alphaproteobacteria</taxon>
        <taxon>Rhodobacterales</taxon>
        <taxon>Paracoccaceae</taxon>
        <taxon>Paracoccus</taxon>
    </lineage>
</organism>
<sequence>MTETTITREETGPRTGRYVARIEGVEGEGEITFTRRGPGVISADHTGVPESMAGRGVAGALLARLLQDAREESFRIIPLCRYVRGQYARHPEWADLFTTAPGEDPAQP</sequence>
<dbReference type="PANTHER" id="PTHR31435">
    <property type="entry name" value="PROTEIN NATD1"/>
    <property type="match status" value="1"/>
</dbReference>
<comment type="caution">
    <text evidence="2">The sequence shown here is derived from an EMBL/GenBank/DDBJ whole genome shotgun (WGS) entry which is preliminary data.</text>
</comment>
<evidence type="ECO:0000313" key="2">
    <source>
        <dbReference type="EMBL" id="MTH60297.1"/>
    </source>
</evidence>
<dbReference type="InterPro" id="IPR016181">
    <property type="entry name" value="Acyl_CoA_acyltransferase"/>
</dbReference>
<dbReference type="PROSITE" id="PS51729">
    <property type="entry name" value="GNAT_YJDJ"/>
    <property type="match status" value="1"/>
</dbReference>
<dbReference type="Proteomes" id="UP000449846">
    <property type="component" value="Unassembled WGS sequence"/>
</dbReference>
<gene>
    <name evidence="2" type="ORF">GL300_13865</name>
</gene>
<dbReference type="InterPro" id="IPR045057">
    <property type="entry name" value="Gcn5-rel_NAT"/>
</dbReference>
<proteinExistence type="predicted"/>
<dbReference type="PANTHER" id="PTHR31435:SF10">
    <property type="entry name" value="BSR4717 PROTEIN"/>
    <property type="match status" value="1"/>
</dbReference>
<dbReference type="OrthoDB" id="9800945at2"/>
<dbReference type="RefSeq" id="WP_155040241.1">
    <property type="nucleotide sequence ID" value="NZ_JBHGCD010000028.1"/>
</dbReference>
<evidence type="ECO:0000313" key="3">
    <source>
        <dbReference type="Proteomes" id="UP000449846"/>
    </source>
</evidence>
<keyword evidence="2" id="KW-0808">Transferase</keyword>
<reference evidence="2 3" key="1">
    <citation type="submission" date="2019-11" db="EMBL/GenBank/DDBJ databases">
        <authorList>
            <person name="Dong K."/>
        </authorList>
    </citation>
    <scope>NUCLEOTIDE SEQUENCE [LARGE SCALE GENOMIC DNA]</scope>
    <source>
        <strain evidence="2 3">NBRC 112902</strain>
    </source>
</reference>
<dbReference type="Pfam" id="PF14542">
    <property type="entry name" value="Acetyltransf_CG"/>
    <property type="match status" value="1"/>
</dbReference>
<dbReference type="EMBL" id="WMIG01000007">
    <property type="protein sequence ID" value="MTH60297.1"/>
    <property type="molecule type" value="Genomic_DNA"/>
</dbReference>
<evidence type="ECO:0000259" key="1">
    <source>
        <dbReference type="PROSITE" id="PS51729"/>
    </source>
</evidence>
<feature type="domain" description="N-acetyltransferase" evidence="1">
    <location>
        <begin position="10"/>
        <end position="98"/>
    </location>
</feature>
<accession>A0A844HPL6</accession>
<name>A0A844HPL6_9RHOB</name>
<keyword evidence="3" id="KW-1185">Reference proteome</keyword>